<comment type="caution">
    <text evidence="6">The sequence shown here is derived from an EMBL/GenBank/DDBJ whole genome shotgun (WGS) entry which is preliminary data.</text>
</comment>
<evidence type="ECO:0000256" key="3">
    <source>
        <dbReference type="ARBA" id="ARBA00022676"/>
    </source>
</evidence>
<evidence type="ECO:0000256" key="2">
    <source>
        <dbReference type="ARBA" id="ARBA00006739"/>
    </source>
</evidence>
<dbReference type="RefSeq" id="WP_344838366.1">
    <property type="nucleotide sequence ID" value="NZ_BAAAUV010000036.1"/>
</dbReference>
<feature type="domain" description="Glycosyltransferase 2-like" evidence="5">
    <location>
        <begin position="5"/>
        <end position="123"/>
    </location>
</feature>
<evidence type="ECO:0000256" key="4">
    <source>
        <dbReference type="ARBA" id="ARBA00022679"/>
    </source>
</evidence>
<evidence type="ECO:0000313" key="7">
    <source>
        <dbReference type="Proteomes" id="UP001501237"/>
    </source>
</evidence>
<dbReference type="InterPro" id="IPR029044">
    <property type="entry name" value="Nucleotide-diphossugar_trans"/>
</dbReference>
<keyword evidence="3" id="KW-0328">Glycosyltransferase</keyword>
<comment type="pathway">
    <text evidence="1">Cell wall biogenesis; cell wall polysaccharide biosynthesis.</text>
</comment>
<name>A0ABP6QL03_9ACTN</name>
<keyword evidence="4" id="KW-0808">Transferase</keyword>
<keyword evidence="7" id="KW-1185">Reference proteome</keyword>
<evidence type="ECO:0000313" key="6">
    <source>
        <dbReference type="EMBL" id="GAA3238903.1"/>
    </source>
</evidence>
<proteinExistence type="inferred from homology"/>
<dbReference type="PANTHER" id="PTHR43179:SF12">
    <property type="entry name" value="GALACTOFURANOSYLTRANSFERASE GLFT2"/>
    <property type="match status" value="1"/>
</dbReference>
<gene>
    <name evidence="6" type="ORF">GCM10010468_74740</name>
</gene>
<dbReference type="Gene3D" id="3.90.550.10">
    <property type="entry name" value="Spore Coat Polysaccharide Biosynthesis Protein SpsA, Chain A"/>
    <property type="match status" value="1"/>
</dbReference>
<accession>A0ABP6QL03</accession>
<reference evidence="7" key="1">
    <citation type="journal article" date="2019" name="Int. J. Syst. Evol. Microbiol.">
        <title>The Global Catalogue of Microorganisms (GCM) 10K type strain sequencing project: providing services to taxonomists for standard genome sequencing and annotation.</title>
        <authorList>
            <consortium name="The Broad Institute Genomics Platform"/>
            <consortium name="The Broad Institute Genome Sequencing Center for Infectious Disease"/>
            <person name="Wu L."/>
            <person name="Ma J."/>
        </authorList>
    </citation>
    <scope>NUCLEOTIDE SEQUENCE [LARGE SCALE GENOMIC DNA]</scope>
    <source>
        <strain evidence="7">JCM 9377</strain>
    </source>
</reference>
<dbReference type="Proteomes" id="UP001501237">
    <property type="component" value="Unassembled WGS sequence"/>
</dbReference>
<dbReference type="Pfam" id="PF00535">
    <property type="entry name" value="Glycos_transf_2"/>
    <property type="match status" value="1"/>
</dbReference>
<dbReference type="InterPro" id="IPR001173">
    <property type="entry name" value="Glyco_trans_2-like"/>
</dbReference>
<evidence type="ECO:0000256" key="1">
    <source>
        <dbReference type="ARBA" id="ARBA00004776"/>
    </source>
</evidence>
<protein>
    <submittedName>
        <fullName evidence="6">Glycosyltransferase</fullName>
    </submittedName>
</protein>
<organism evidence="6 7">
    <name type="scientific">Actinocorallia longicatena</name>
    <dbReference type="NCBI Taxonomy" id="111803"/>
    <lineage>
        <taxon>Bacteria</taxon>
        <taxon>Bacillati</taxon>
        <taxon>Actinomycetota</taxon>
        <taxon>Actinomycetes</taxon>
        <taxon>Streptosporangiales</taxon>
        <taxon>Thermomonosporaceae</taxon>
        <taxon>Actinocorallia</taxon>
    </lineage>
</organism>
<evidence type="ECO:0000259" key="5">
    <source>
        <dbReference type="Pfam" id="PF00535"/>
    </source>
</evidence>
<dbReference type="EMBL" id="BAAAUV010000036">
    <property type="protein sequence ID" value="GAA3238903.1"/>
    <property type="molecule type" value="Genomic_DNA"/>
</dbReference>
<dbReference type="SUPFAM" id="SSF53448">
    <property type="entry name" value="Nucleotide-diphospho-sugar transferases"/>
    <property type="match status" value="1"/>
</dbReference>
<sequence length="292" mass="32108">MIVAVVATRNRRELLAECLTGVLDQTAQPDAIVVVDGCSGDGTAAMVRTEFPDVTLLELPEDRGPAGAFTAGIALALKLGAAWIWLLDDDALPEATALEALENAADGATLVTSRVVWTDGRDHPMNTPRVKPWASAAELALAARAGCLPIRSASFVSVLVDAQAVRDRGLPVADYFDKNEDFEFTTRLLRGHIGLLCRDSVVTHQTEIFGATDPEPGETFFYEVRNKVWQFTRSSGLGPLERLLYAGATARRWLRIYLRSRDRGTLRVTFMRGLRAGLRTRPRRNEEIFQAL</sequence>
<comment type="similarity">
    <text evidence="2">Belongs to the glycosyltransferase 2 family.</text>
</comment>
<dbReference type="PANTHER" id="PTHR43179">
    <property type="entry name" value="RHAMNOSYLTRANSFERASE WBBL"/>
    <property type="match status" value="1"/>
</dbReference>